<feature type="compositionally biased region" description="Low complexity" evidence="1">
    <location>
        <begin position="555"/>
        <end position="575"/>
    </location>
</feature>
<evidence type="ECO:0000313" key="3">
    <source>
        <dbReference type="EMBL" id="VVB04378.1"/>
    </source>
</evidence>
<dbReference type="EMBL" id="CABITT030000005">
    <property type="protein sequence ID" value="VVB04378.1"/>
    <property type="molecule type" value="Genomic_DNA"/>
</dbReference>
<sequence length="590" mass="62009">MVYEVQGHFLLKLYLRRKLVPRTCIAFTPYACKGMLMLVSNLEGGCPATREFKNFFSSFKAYMSFLQSVSVSSSSNIDTELNGKAKSLFESCEVLNAIKGRKSSRVSSFQTTMLSMGKILIEQKRSGSRIMSFRQRKQLIIAMVQWTRMLLTFVKTAAEQRGKSIDISSYGLDVDVNQSVGSSGSSSSSEDESTPTNSGSTPTPSGSTPTPSGSTPTPSTPSGSTPTPSTSTPTPSGSTPTPSTSTPTPSGISPTPSESTPTPSGSSPTSSGSVDQSESATKTKTGSKTKESSGSETKESSGSGAAYPDTTGTKSASPSGSPTPKSSGSGQTTEDSSTTTASESASGSSKKKESASRNTYSDTTGTKAVSPTTSSSGLENQSKGTASAESKESKSGAENKESKSRSQTSASSTTSVKQVETETSSEVMSFISSLEKKYTGNAELRVFFDKLKTSMSASSKISSTNAQDLVSTMRAAAGKLSEAMMFVRSRFSKSAETKTSMETYQEQVMNSVKELQEINSEIASAKAVTTTQKTELKQTITKWEQVTTQFVETAASSSQSSSSSQKNSSAYKESSGMSQKQTSAMIAQAS</sequence>
<dbReference type="PANTHER" id="PTHR31607">
    <property type="entry name" value="DUF1216 DOMAIN-CONTAINING PROTEIN-RELATED"/>
    <property type="match status" value="1"/>
</dbReference>
<feature type="region of interest" description="Disordered" evidence="1">
    <location>
        <begin position="554"/>
        <end position="590"/>
    </location>
</feature>
<evidence type="ECO:0000313" key="4">
    <source>
        <dbReference type="Proteomes" id="UP000489600"/>
    </source>
</evidence>
<comment type="caution">
    <text evidence="3">The sequence shown here is derived from an EMBL/GenBank/DDBJ whole genome shotgun (WGS) entry which is preliminary data.</text>
</comment>
<feature type="compositionally biased region" description="Polar residues" evidence="1">
    <location>
        <begin position="416"/>
        <end position="426"/>
    </location>
</feature>
<feature type="compositionally biased region" description="Basic and acidic residues" evidence="1">
    <location>
        <begin position="288"/>
        <end position="299"/>
    </location>
</feature>
<name>A0A565BSM5_9BRAS</name>
<feature type="compositionally biased region" description="Polar residues" evidence="1">
    <location>
        <begin position="576"/>
        <end position="590"/>
    </location>
</feature>
<gene>
    <name evidence="3" type="ORF">ANE_LOCUS14822</name>
</gene>
<dbReference type="AlphaFoldDB" id="A0A565BSM5"/>
<feature type="compositionally biased region" description="Low complexity" evidence="1">
    <location>
        <begin position="405"/>
        <end position="415"/>
    </location>
</feature>
<feature type="compositionally biased region" description="Low complexity" evidence="1">
    <location>
        <begin position="178"/>
        <end position="287"/>
    </location>
</feature>
<evidence type="ECO:0000259" key="2">
    <source>
        <dbReference type="Pfam" id="PF06746"/>
    </source>
</evidence>
<feature type="domain" description="DUF1216" evidence="2">
    <location>
        <begin position="447"/>
        <end position="569"/>
    </location>
</feature>
<dbReference type="InterPro" id="IPR009605">
    <property type="entry name" value="DUF1216"/>
</dbReference>
<proteinExistence type="predicted"/>
<organism evidence="3 4">
    <name type="scientific">Arabis nemorensis</name>
    <dbReference type="NCBI Taxonomy" id="586526"/>
    <lineage>
        <taxon>Eukaryota</taxon>
        <taxon>Viridiplantae</taxon>
        <taxon>Streptophyta</taxon>
        <taxon>Embryophyta</taxon>
        <taxon>Tracheophyta</taxon>
        <taxon>Spermatophyta</taxon>
        <taxon>Magnoliopsida</taxon>
        <taxon>eudicotyledons</taxon>
        <taxon>Gunneridae</taxon>
        <taxon>Pentapetalae</taxon>
        <taxon>rosids</taxon>
        <taxon>malvids</taxon>
        <taxon>Brassicales</taxon>
        <taxon>Brassicaceae</taxon>
        <taxon>Arabideae</taxon>
        <taxon>Arabis</taxon>
    </lineage>
</organism>
<dbReference type="Pfam" id="PF06746">
    <property type="entry name" value="DUF1216"/>
    <property type="match status" value="1"/>
</dbReference>
<evidence type="ECO:0000256" key="1">
    <source>
        <dbReference type="SAM" id="MobiDB-lite"/>
    </source>
</evidence>
<keyword evidence="4" id="KW-1185">Reference proteome</keyword>
<reference evidence="3" key="1">
    <citation type="submission" date="2019-07" db="EMBL/GenBank/DDBJ databases">
        <authorList>
            <person name="Dittberner H."/>
        </authorList>
    </citation>
    <scope>NUCLEOTIDE SEQUENCE [LARGE SCALE GENOMIC DNA]</scope>
</reference>
<feature type="compositionally biased region" description="Polar residues" evidence="1">
    <location>
        <begin position="357"/>
        <end position="381"/>
    </location>
</feature>
<protein>
    <recommendedName>
        <fullName evidence="2">DUF1216 domain-containing protein</fullName>
    </recommendedName>
</protein>
<feature type="region of interest" description="Disordered" evidence="1">
    <location>
        <begin position="178"/>
        <end position="426"/>
    </location>
</feature>
<dbReference type="PANTHER" id="PTHR31607:SF30">
    <property type="entry name" value="PROTEIN, PUTATIVE (DUF1216)-RELATED"/>
    <property type="match status" value="1"/>
</dbReference>
<accession>A0A565BSM5</accession>
<feature type="compositionally biased region" description="Basic and acidic residues" evidence="1">
    <location>
        <begin position="389"/>
        <end position="404"/>
    </location>
</feature>
<dbReference type="Proteomes" id="UP000489600">
    <property type="component" value="Unassembled WGS sequence"/>
</dbReference>
<feature type="compositionally biased region" description="Low complexity" evidence="1">
    <location>
        <begin position="300"/>
        <end position="348"/>
    </location>
</feature>
<dbReference type="OrthoDB" id="1113019at2759"/>